<dbReference type="GO" id="GO:0016616">
    <property type="term" value="F:oxidoreductase activity, acting on the CH-OH group of donors, NAD or NADP as acceptor"/>
    <property type="evidence" value="ECO:0007669"/>
    <property type="project" value="InterPro"/>
</dbReference>
<dbReference type="InterPro" id="IPR020843">
    <property type="entry name" value="ER"/>
</dbReference>
<dbReference type="Gene3D" id="3.90.180.10">
    <property type="entry name" value="Medium-chain alcohol dehydrogenases, catalytic domain"/>
    <property type="match status" value="1"/>
</dbReference>
<dbReference type="PANTHER" id="PTHR43161:SF9">
    <property type="entry name" value="SORBITOL DEHYDROGENASE"/>
    <property type="match status" value="1"/>
</dbReference>
<dbReference type="SMART" id="SM00829">
    <property type="entry name" value="PKS_ER"/>
    <property type="match status" value="1"/>
</dbReference>
<evidence type="ECO:0000256" key="7">
    <source>
        <dbReference type="RuleBase" id="RU361277"/>
    </source>
</evidence>
<evidence type="ECO:0000259" key="8">
    <source>
        <dbReference type="SMART" id="SM00829"/>
    </source>
</evidence>
<evidence type="ECO:0000313" key="10">
    <source>
        <dbReference type="Proteomes" id="UP000886804"/>
    </source>
</evidence>
<dbReference type="InterPro" id="IPR013149">
    <property type="entry name" value="ADH-like_C"/>
</dbReference>
<dbReference type="PANTHER" id="PTHR43161">
    <property type="entry name" value="SORBITOL DEHYDROGENASE"/>
    <property type="match status" value="1"/>
</dbReference>
<accession>A0A9D2L5F6</accession>
<protein>
    <submittedName>
        <fullName evidence="9">NAD(P)-dependent alcohol dehydrogenase</fullName>
    </submittedName>
</protein>
<feature type="domain" description="Enoyl reductase (ER)" evidence="8">
    <location>
        <begin position="9"/>
        <end position="342"/>
    </location>
</feature>
<comment type="similarity">
    <text evidence="2 7">Belongs to the zinc-containing alcohol dehydrogenase family.</text>
</comment>
<keyword evidence="4 7" id="KW-0862">Zinc</keyword>
<reference evidence="9" key="2">
    <citation type="submission" date="2021-04" db="EMBL/GenBank/DDBJ databases">
        <authorList>
            <person name="Gilroy R."/>
        </authorList>
    </citation>
    <scope>NUCLEOTIDE SEQUENCE</scope>
    <source>
        <strain evidence="9">CHK188-4685</strain>
    </source>
</reference>
<comment type="cofactor">
    <cofactor evidence="1 7">
        <name>Zn(2+)</name>
        <dbReference type="ChEBI" id="CHEBI:29105"/>
    </cofactor>
</comment>
<evidence type="ECO:0000313" key="9">
    <source>
        <dbReference type="EMBL" id="HJB06273.1"/>
    </source>
</evidence>
<dbReference type="FunFam" id="3.40.50.720:FF:000068">
    <property type="entry name" value="Sorbitol dehydrogenase"/>
    <property type="match status" value="1"/>
</dbReference>
<dbReference type="SUPFAM" id="SSF51735">
    <property type="entry name" value="NAD(P)-binding Rossmann-fold domains"/>
    <property type="match status" value="1"/>
</dbReference>
<dbReference type="Proteomes" id="UP000886804">
    <property type="component" value="Unassembled WGS sequence"/>
</dbReference>
<keyword evidence="6" id="KW-0520">NAD</keyword>
<evidence type="ECO:0000256" key="5">
    <source>
        <dbReference type="ARBA" id="ARBA00023002"/>
    </source>
</evidence>
<dbReference type="InterPro" id="IPR036291">
    <property type="entry name" value="NAD(P)-bd_dom_sf"/>
</dbReference>
<evidence type="ECO:0000256" key="3">
    <source>
        <dbReference type="ARBA" id="ARBA00022723"/>
    </source>
</evidence>
<dbReference type="InterPro" id="IPR045306">
    <property type="entry name" value="SDH-like"/>
</dbReference>
<proteinExistence type="inferred from homology"/>
<gene>
    <name evidence="9" type="ORF">H9716_00180</name>
</gene>
<comment type="caution">
    <text evidence="9">The sequence shown here is derived from an EMBL/GenBank/DDBJ whole genome shotgun (WGS) entry which is preliminary data.</text>
</comment>
<dbReference type="InterPro" id="IPR011032">
    <property type="entry name" value="GroES-like_sf"/>
</dbReference>
<dbReference type="GO" id="GO:0008270">
    <property type="term" value="F:zinc ion binding"/>
    <property type="evidence" value="ECO:0007669"/>
    <property type="project" value="InterPro"/>
</dbReference>
<keyword evidence="5" id="KW-0560">Oxidoreductase</keyword>
<evidence type="ECO:0000256" key="2">
    <source>
        <dbReference type="ARBA" id="ARBA00008072"/>
    </source>
</evidence>
<dbReference type="Pfam" id="PF00107">
    <property type="entry name" value="ADH_zinc_N"/>
    <property type="match status" value="1"/>
</dbReference>
<dbReference type="InterPro" id="IPR002328">
    <property type="entry name" value="ADH_Zn_CS"/>
</dbReference>
<dbReference type="AlphaFoldDB" id="A0A9D2L5F6"/>
<dbReference type="CDD" id="cd05285">
    <property type="entry name" value="sorbitol_DH"/>
    <property type="match status" value="1"/>
</dbReference>
<keyword evidence="3 7" id="KW-0479">Metal-binding</keyword>
<name>A0A9D2L5F6_9FIRM</name>
<dbReference type="SUPFAM" id="SSF50129">
    <property type="entry name" value="GroES-like"/>
    <property type="match status" value="1"/>
</dbReference>
<dbReference type="PROSITE" id="PS00059">
    <property type="entry name" value="ADH_ZINC"/>
    <property type="match status" value="1"/>
</dbReference>
<organism evidence="9 10">
    <name type="scientific">Candidatus Enterocloster faecavium</name>
    <dbReference type="NCBI Taxonomy" id="2838560"/>
    <lineage>
        <taxon>Bacteria</taxon>
        <taxon>Bacillati</taxon>
        <taxon>Bacillota</taxon>
        <taxon>Clostridia</taxon>
        <taxon>Lachnospirales</taxon>
        <taxon>Lachnospiraceae</taxon>
        <taxon>Enterocloster</taxon>
    </lineage>
</organism>
<evidence type="ECO:0000256" key="1">
    <source>
        <dbReference type="ARBA" id="ARBA00001947"/>
    </source>
</evidence>
<dbReference type="Gene3D" id="3.40.50.720">
    <property type="entry name" value="NAD(P)-binding Rossmann-like Domain"/>
    <property type="match status" value="1"/>
</dbReference>
<reference evidence="9" key="1">
    <citation type="journal article" date="2021" name="PeerJ">
        <title>Extensive microbial diversity within the chicken gut microbiome revealed by metagenomics and culture.</title>
        <authorList>
            <person name="Gilroy R."/>
            <person name="Ravi A."/>
            <person name="Getino M."/>
            <person name="Pursley I."/>
            <person name="Horton D.L."/>
            <person name="Alikhan N.F."/>
            <person name="Baker D."/>
            <person name="Gharbi K."/>
            <person name="Hall N."/>
            <person name="Watson M."/>
            <person name="Adriaenssens E.M."/>
            <person name="Foster-Nyarko E."/>
            <person name="Jarju S."/>
            <person name="Secka A."/>
            <person name="Antonio M."/>
            <person name="Oren A."/>
            <person name="Chaudhuri R.R."/>
            <person name="La Ragione R."/>
            <person name="Hildebrand F."/>
            <person name="Pallen M.J."/>
        </authorList>
    </citation>
    <scope>NUCLEOTIDE SEQUENCE</scope>
    <source>
        <strain evidence="9">CHK188-4685</strain>
    </source>
</reference>
<dbReference type="Pfam" id="PF08240">
    <property type="entry name" value="ADH_N"/>
    <property type="match status" value="1"/>
</dbReference>
<evidence type="ECO:0000256" key="6">
    <source>
        <dbReference type="ARBA" id="ARBA00023027"/>
    </source>
</evidence>
<sequence length="345" mass="37648">MENRSAWLTEMGKIEIRTIDIPVIADDEVLIKVEYVGICGSDMHYFETGCYSKGPIPFPHILGHECAGVIMDIGKNVHSLKIGDRVALEPGIACGECEECKSGKYNLCANVQFKSVPPFNGVLRDYVAHKASLCFKIPDNMSTLEGALIEPFAIGLHAAKQANVSFGKGIVILGTGCIGMMTLMACKAMGADPIVAVDIFDSRLEKAKELGADYVVNSQKEDCASAIYEIMGGHGADIIFETAGSPTTLKMAPSLCKSAGTIMMVGNIFGEVSFNFWEIAHREIVLMGIYRYCNDYPLAIRLAAQGRVRLKEIVTDIRSFPEVNEAFVQAIHNKEHTLKSVIKMI</sequence>
<dbReference type="EMBL" id="DWYS01000001">
    <property type="protein sequence ID" value="HJB06273.1"/>
    <property type="molecule type" value="Genomic_DNA"/>
</dbReference>
<evidence type="ECO:0000256" key="4">
    <source>
        <dbReference type="ARBA" id="ARBA00022833"/>
    </source>
</evidence>
<dbReference type="InterPro" id="IPR013154">
    <property type="entry name" value="ADH-like_N"/>
</dbReference>